<evidence type="ECO:0000256" key="6">
    <source>
        <dbReference type="PROSITE-ProRule" id="PRU01211"/>
    </source>
</evidence>
<evidence type="ECO:0000259" key="7">
    <source>
        <dbReference type="PROSITE" id="PS51864"/>
    </source>
</evidence>
<feature type="active site" evidence="6">
    <location>
        <position position="190"/>
    </location>
</feature>
<keyword evidence="5 6" id="KW-0482">Metalloprotease</keyword>
<dbReference type="SUPFAM" id="SSF55486">
    <property type="entry name" value="Metalloproteases ('zincins'), catalytic domain"/>
    <property type="match status" value="1"/>
</dbReference>
<evidence type="ECO:0000256" key="4">
    <source>
        <dbReference type="ARBA" id="ARBA00022833"/>
    </source>
</evidence>
<reference evidence="8 9" key="1">
    <citation type="submission" date="2023-02" db="EMBL/GenBank/DDBJ databases">
        <title>Genome sequence of Sphingobacterium sp. KACC 22765.</title>
        <authorList>
            <person name="Kim S."/>
            <person name="Heo J."/>
            <person name="Kwon S.-W."/>
        </authorList>
    </citation>
    <scope>NUCLEOTIDE SEQUENCE [LARGE SCALE GENOMIC DNA]</scope>
    <source>
        <strain evidence="8 9">KACC 22765</strain>
    </source>
</reference>
<evidence type="ECO:0000256" key="2">
    <source>
        <dbReference type="ARBA" id="ARBA00022723"/>
    </source>
</evidence>
<keyword evidence="4 6" id="KW-0862">Zinc</keyword>
<organism evidence="8 9">
    <name type="scientific">Sphingobacterium oryzagri</name>
    <dbReference type="NCBI Taxonomy" id="3025669"/>
    <lineage>
        <taxon>Bacteria</taxon>
        <taxon>Pseudomonadati</taxon>
        <taxon>Bacteroidota</taxon>
        <taxon>Sphingobacteriia</taxon>
        <taxon>Sphingobacteriales</taxon>
        <taxon>Sphingobacteriaceae</taxon>
        <taxon>Sphingobacterium</taxon>
    </lineage>
</organism>
<dbReference type="InterPro" id="IPR006026">
    <property type="entry name" value="Peptidase_Metallo"/>
</dbReference>
<evidence type="ECO:0000256" key="5">
    <source>
        <dbReference type="ARBA" id="ARBA00023049"/>
    </source>
</evidence>
<dbReference type="RefSeq" id="WP_274266170.1">
    <property type="nucleotide sequence ID" value="NZ_CP117880.1"/>
</dbReference>
<keyword evidence="3 6" id="KW-0378">Hydrolase</keyword>
<dbReference type="Proteomes" id="UP001221558">
    <property type="component" value="Chromosome"/>
</dbReference>
<dbReference type="PANTHER" id="PTHR10127:SF780">
    <property type="entry name" value="METALLOENDOPEPTIDASE"/>
    <property type="match status" value="1"/>
</dbReference>
<dbReference type="PROSITE" id="PS51864">
    <property type="entry name" value="ASTACIN"/>
    <property type="match status" value="1"/>
</dbReference>
<dbReference type="PRINTS" id="PR00480">
    <property type="entry name" value="ASTACIN"/>
</dbReference>
<feature type="domain" description="Peptidase M12A" evidence="7">
    <location>
        <begin position="92"/>
        <end position="289"/>
    </location>
</feature>
<sequence>MKKIFYLATLVLVSISCKQAIYEAAEDEHANYSSTSLAGDTTVHKLLINGEHTYINEIGGIYYFAEDLTITDEQFGKLLQLTNTSLNTTERATITTSLTSVWPNNTVYYSLPAQGSLNAATYQTFLQNIQNAFNLITAETSMQFVQRTNQPEYIQFFHSTGNNSPLGWSRNRVNRVNIYNWNSPAIIAHEVMHSMGIHHEQCRPDRNNYIIVDVTKAQSGTSINFNIAAGYAGNGTFDFNSVMMYSSTDFAINPSQPVMTRLDGSTFTKQRSYLSTGDYAGINALYPATN</sequence>
<keyword evidence="2 6" id="KW-0479">Metal-binding</keyword>
<evidence type="ECO:0000313" key="9">
    <source>
        <dbReference type="Proteomes" id="UP001221558"/>
    </source>
</evidence>
<dbReference type="InterPro" id="IPR024079">
    <property type="entry name" value="MetalloPept_cat_dom_sf"/>
</dbReference>
<dbReference type="EMBL" id="CP117880">
    <property type="protein sequence ID" value="WDF67441.1"/>
    <property type="molecule type" value="Genomic_DNA"/>
</dbReference>
<name>A0ABY7WCR0_9SPHI</name>
<evidence type="ECO:0000256" key="1">
    <source>
        <dbReference type="ARBA" id="ARBA00022670"/>
    </source>
</evidence>
<proteinExistence type="predicted"/>
<evidence type="ECO:0000313" key="8">
    <source>
        <dbReference type="EMBL" id="WDF67441.1"/>
    </source>
</evidence>
<feature type="binding site" evidence="6">
    <location>
        <position position="199"/>
    </location>
    <ligand>
        <name>Zn(2+)</name>
        <dbReference type="ChEBI" id="CHEBI:29105"/>
        <note>catalytic</note>
    </ligand>
</feature>
<dbReference type="PANTHER" id="PTHR10127">
    <property type="entry name" value="DISCOIDIN, CUB, EGF, LAMININ , AND ZINC METALLOPROTEASE DOMAIN CONTAINING"/>
    <property type="match status" value="1"/>
</dbReference>
<comment type="cofactor">
    <cofactor evidence="6">
        <name>Zn(2+)</name>
        <dbReference type="ChEBI" id="CHEBI:29105"/>
    </cofactor>
    <text evidence="6">Binds 1 zinc ion per subunit.</text>
</comment>
<dbReference type="PROSITE" id="PS51257">
    <property type="entry name" value="PROKAR_LIPOPROTEIN"/>
    <property type="match status" value="1"/>
</dbReference>
<feature type="binding site" evidence="6">
    <location>
        <position position="189"/>
    </location>
    <ligand>
        <name>Zn(2+)</name>
        <dbReference type="ChEBI" id="CHEBI:29105"/>
        <note>catalytic</note>
    </ligand>
</feature>
<accession>A0ABY7WCR0</accession>
<dbReference type="Pfam" id="PF01400">
    <property type="entry name" value="Astacin"/>
    <property type="match status" value="1"/>
</dbReference>
<dbReference type="InterPro" id="IPR001506">
    <property type="entry name" value="Peptidase_M12A"/>
</dbReference>
<dbReference type="SMART" id="SM00235">
    <property type="entry name" value="ZnMc"/>
    <property type="match status" value="1"/>
</dbReference>
<feature type="binding site" evidence="6">
    <location>
        <position position="193"/>
    </location>
    <ligand>
        <name>Zn(2+)</name>
        <dbReference type="ChEBI" id="CHEBI:29105"/>
        <note>catalytic</note>
    </ligand>
</feature>
<gene>
    <name evidence="8" type="ORF">PQ465_14135</name>
</gene>
<keyword evidence="1 6" id="KW-0645">Protease</keyword>
<dbReference type="Gene3D" id="3.40.390.10">
    <property type="entry name" value="Collagenase (Catalytic Domain)"/>
    <property type="match status" value="1"/>
</dbReference>
<keyword evidence="9" id="KW-1185">Reference proteome</keyword>
<comment type="caution">
    <text evidence="6">Lacks conserved residue(s) required for the propagation of feature annotation.</text>
</comment>
<protein>
    <submittedName>
        <fullName evidence="8">M12 family metallopeptidase</fullName>
    </submittedName>
</protein>
<evidence type="ECO:0000256" key="3">
    <source>
        <dbReference type="ARBA" id="ARBA00022801"/>
    </source>
</evidence>